<dbReference type="EMBL" id="CADIKK010000056">
    <property type="protein sequence ID" value="CAB3808216.1"/>
    <property type="molecule type" value="Genomic_DNA"/>
</dbReference>
<feature type="chain" id="PRO_5028967210" evidence="1">
    <location>
        <begin position="20"/>
        <end position="415"/>
    </location>
</feature>
<organism evidence="2 3">
    <name type="scientific">Paraburkholderia ultramafica</name>
    <dbReference type="NCBI Taxonomy" id="1544867"/>
    <lineage>
        <taxon>Bacteria</taxon>
        <taxon>Pseudomonadati</taxon>
        <taxon>Pseudomonadota</taxon>
        <taxon>Betaproteobacteria</taxon>
        <taxon>Burkholderiales</taxon>
        <taxon>Burkholderiaceae</taxon>
        <taxon>Paraburkholderia</taxon>
    </lineage>
</organism>
<proteinExistence type="predicted"/>
<dbReference type="InterPro" id="IPR033645">
    <property type="entry name" value="VirB9/CagX/TrbG_C"/>
</dbReference>
<reference evidence="2 3" key="1">
    <citation type="submission" date="2020-04" db="EMBL/GenBank/DDBJ databases">
        <authorList>
            <person name="De Canck E."/>
        </authorList>
    </citation>
    <scope>NUCLEOTIDE SEQUENCE [LARGE SCALE GENOMIC DNA]</scope>
    <source>
        <strain evidence="2 3">LMG 28614</strain>
    </source>
</reference>
<protein>
    <submittedName>
        <fullName evidence="2">Uncharacterized protein</fullName>
    </submittedName>
</protein>
<gene>
    <name evidence="2" type="ORF">LMG28614_06756</name>
</gene>
<sequence length="415" mass="44046">MKHTLTIIALAVISLPASAASTDPLDFDYQINGNVGERPALVFNDGTDTYFQPRAGQALKVDGGHAEGPYIVVPGTPEVIGYSIGGGSATARWKKANSFTSERGNASGDMPVGFAGFSNRLALIGARPRLESTRSMNATLPLSQLVKALVPQGWTGSAQKDVDLTSAQSFATRDGENWMQSIDRLLGSVDLYADVDFNTRHVSLRRAAAKSAGVNYVASAAPANASAGAPPVGGASTSVEGVAAGDGAPARDSALASRFGALAIRDGDDTHMQIRFSQRPAKEIVFKDMDGHSLKPKWDDSNNVVTINRVDRFVVSNGSDSVEVARVAGEIYSFDSKNSAGLEAVFDKDGSTYFKFADTVGNVKVSDVGHLGSGEQKGRYYKFNGTADQFIVNADGNIVNVNRKHDVRFFDRPKS</sequence>
<dbReference type="CDD" id="cd06911">
    <property type="entry name" value="VirB9_CagX_TrbG"/>
    <property type="match status" value="1"/>
</dbReference>
<keyword evidence="1" id="KW-0732">Signal</keyword>
<accession>A0A6S7DI31</accession>
<evidence type="ECO:0000256" key="1">
    <source>
        <dbReference type="SAM" id="SignalP"/>
    </source>
</evidence>
<evidence type="ECO:0000313" key="3">
    <source>
        <dbReference type="Proteomes" id="UP000494365"/>
    </source>
</evidence>
<dbReference type="Proteomes" id="UP000494365">
    <property type="component" value="Unassembled WGS sequence"/>
</dbReference>
<dbReference type="AlphaFoldDB" id="A0A6S7DI31"/>
<dbReference type="RefSeq" id="WP_175153635.1">
    <property type="nucleotide sequence ID" value="NZ_CADIKK010000056.1"/>
</dbReference>
<evidence type="ECO:0000313" key="2">
    <source>
        <dbReference type="EMBL" id="CAB3808216.1"/>
    </source>
</evidence>
<feature type="signal peptide" evidence="1">
    <location>
        <begin position="1"/>
        <end position="19"/>
    </location>
</feature>
<name>A0A6S7DI31_9BURK</name>
<keyword evidence="3" id="KW-1185">Reference proteome</keyword>